<reference evidence="2" key="1">
    <citation type="submission" date="2016-11" db="EMBL/GenBank/DDBJ databases">
        <authorList>
            <person name="Varghese N."/>
            <person name="Submissions S."/>
        </authorList>
    </citation>
    <scope>NUCLEOTIDE SEQUENCE [LARGE SCALE GENOMIC DNA]</scope>
    <source>
        <strain evidence="2">DSM 26884</strain>
    </source>
</reference>
<evidence type="ECO:0008006" key="3">
    <source>
        <dbReference type="Google" id="ProtNLM"/>
    </source>
</evidence>
<name>A0A1M6DCB1_9BACE</name>
<dbReference type="Proteomes" id="UP000184192">
    <property type="component" value="Unassembled WGS sequence"/>
</dbReference>
<gene>
    <name evidence="1" type="ORF">SAMN05444350_10672</name>
</gene>
<accession>A0A1M6DCB1</accession>
<dbReference type="eggNOG" id="ENOG5030WE2">
    <property type="taxonomic scope" value="Bacteria"/>
</dbReference>
<proteinExistence type="predicted"/>
<sequence length="311" mass="33912">MNKIFITSLLAICISMSSCSSDEKTYNQPKQELYSKLNEDLAAYNATFWNANNIPHTRSFWKKLRGFLLADAGGALIGSAFGGWGALFGAVFSSAVGGPALAEHEMTSQTATTCPVIPPTSDNTQTVPISDPYSAEVLSDDNEIAAPTSSQVAVNCYATVTSSGIGYEHNLILSRIEETHQNIYNEAKSSEVMADLIVTEMGKCSYAIPETEKNILIQKVNSIVLKSKTDSATELITLLKNTWPEYSDELSVIDDFTINIGNITNNTELMKAYLDGYLQVIERSNLTNSQKEVLKSSLEVAANSALFWVTE</sequence>
<evidence type="ECO:0000313" key="2">
    <source>
        <dbReference type="Proteomes" id="UP000184192"/>
    </source>
</evidence>
<dbReference type="RefSeq" id="WP_025835173.1">
    <property type="nucleotide sequence ID" value="NZ_FQZN01000006.1"/>
</dbReference>
<evidence type="ECO:0000313" key="1">
    <source>
        <dbReference type="EMBL" id="SHI70765.1"/>
    </source>
</evidence>
<dbReference type="AlphaFoldDB" id="A0A1M6DCB1"/>
<protein>
    <recommendedName>
        <fullName evidence="3">Lipoprotein</fullName>
    </recommendedName>
</protein>
<dbReference type="PROSITE" id="PS51257">
    <property type="entry name" value="PROKAR_LIPOPROTEIN"/>
    <property type="match status" value="1"/>
</dbReference>
<dbReference type="EMBL" id="FQZN01000006">
    <property type="protein sequence ID" value="SHI70765.1"/>
    <property type="molecule type" value="Genomic_DNA"/>
</dbReference>
<organism evidence="1 2">
    <name type="scientific">Bacteroides stercorirosoris</name>
    <dbReference type="NCBI Taxonomy" id="871324"/>
    <lineage>
        <taxon>Bacteria</taxon>
        <taxon>Pseudomonadati</taxon>
        <taxon>Bacteroidota</taxon>
        <taxon>Bacteroidia</taxon>
        <taxon>Bacteroidales</taxon>
        <taxon>Bacteroidaceae</taxon>
        <taxon>Bacteroides</taxon>
    </lineage>
</organism>
<dbReference type="GeneID" id="92711464"/>
<keyword evidence="2" id="KW-1185">Reference proteome</keyword>